<dbReference type="InterPro" id="IPR050266">
    <property type="entry name" value="AB_hydrolase_sf"/>
</dbReference>
<accession>A0A935JUN2</accession>
<reference evidence="3 4" key="1">
    <citation type="submission" date="2020-10" db="EMBL/GenBank/DDBJ databases">
        <title>Connecting structure to function with the recovery of over 1000 high-quality activated sludge metagenome-assembled genomes encoding full-length rRNA genes using long-read sequencing.</title>
        <authorList>
            <person name="Singleton C.M."/>
            <person name="Petriglieri F."/>
            <person name="Kristensen J.M."/>
            <person name="Kirkegaard R.H."/>
            <person name="Michaelsen T.Y."/>
            <person name="Andersen M.H."/>
            <person name="Karst S.M."/>
            <person name="Dueholm M.S."/>
            <person name="Nielsen P.H."/>
            <person name="Albertsen M."/>
        </authorList>
    </citation>
    <scope>NUCLEOTIDE SEQUENCE [LARGE SCALE GENOMIC DNA]</scope>
    <source>
        <strain evidence="3">EsbW_18-Q3-R4-48_BATAC.463</strain>
    </source>
</reference>
<dbReference type="InterPro" id="IPR029058">
    <property type="entry name" value="AB_hydrolase_fold"/>
</dbReference>
<gene>
    <name evidence="3" type="ORF">IPJ38_02150</name>
</gene>
<dbReference type="Pfam" id="PF00561">
    <property type="entry name" value="Abhydrolase_1"/>
    <property type="match status" value="1"/>
</dbReference>
<dbReference type="GO" id="GO:0016020">
    <property type="term" value="C:membrane"/>
    <property type="evidence" value="ECO:0007669"/>
    <property type="project" value="TreeGrafter"/>
</dbReference>
<evidence type="ECO:0000313" key="4">
    <source>
        <dbReference type="Proteomes" id="UP000739411"/>
    </source>
</evidence>
<evidence type="ECO:0000259" key="2">
    <source>
        <dbReference type="Pfam" id="PF00561"/>
    </source>
</evidence>
<protein>
    <submittedName>
        <fullName evidence="3">Alpha/beta hydrolase</fullName>
    </submittedName>
</protein>
<dbReference type="InterPro" id="IPR000073">
    <property type="entry name" value="AB_hydrolase_1"/>
</dbReference>
<evidence type="ECO:0000256" key="1">
    <source>
        <dbReference type="ARBA" id="ARBA00022801"/>
    </source>
</evidence>
<evidence type="ECO:0000313" key="3">
    <source>
        <dbReference type="EMBL" id="MBK7414083.1"/>
    </source>
</evidence>
<dbReference type="PANTHER" id="PTHR43798">
    <property type="entry name" value="MONOACYLGLYCEROL LIPASE"/>
    <property type="match status" value="1"/>
</dbReference>
<dbReference type="AlphaFoldDB" id="A0A935JUN2"/>
<dbReference type="Gene3D" id="3.40.50.1820">
    <property type="entry name" value="alpha/beta hydrolase"/>
    <property type="match status" value="1"/>
</dbReference>
<dbReference type="PANTHER" id="PTHR43798:SF31">
    <property type="entry name" value="AB HYDROLASE SUPERFAMILY PROTEIN YCLE"/>
    <property type="match status" value="1"/>
</dbReference>
<feature type="domain" description="AB hydrolase-1" evidence="2">
    <location>
        <begin position="22"/>
        <end position="262"/>
    </location>
</feature>
<dbReference type="SUPFAM" id="SSF53474">
    <property type="entry name" value="alpha/beta-Hydrolases"/>
    <property type="match status" value="1"/>
</dbReference>
<keyword evidence="1 3" id="KW-0378">Hydrolase</keyword>
<organism evidence="3 4">
    <name type="scientific">Candidatus Dechloromonas phosphorivorans</name>
    <dbReference type="NCBI Taxonomy" id="2899244"/>
    <lineage>
        <taxon>Bacteria</taxon>
        <taxon>Pseudomonadati</taxon>
        <taxon>Pseudomonadota</taxon>
        <taxon>Betaproteobacteria</taxon>
        <taxon>Rhodocyclales</taxon>
        <taxon>Azonexaceae</taxon>
        <taxon>Dechloromonas</taxon>
    </lineage>
</organism>
<name>A0A935JUN2_9RHOO</name>
<sequence>MNTFTADDGEQLHLSVSGSGSPILFLHGWTSSHTVWRPLLEALSPQHRIFRPDARGHGGHPLSITQSPDVARLARDVENLLDHFQLDKVAVVGHSMGALTLWQYIRDHGCDRLSHICIIDQSPKLVTDATWANGIYGDFDAARSQGLLNDLEEDFAEAVLRLIAHGLNTRSRETYDRNSSGWQESRKNLQKLDPQPQISIWKSLVAADYRDVMPLINVPTLLSFGAQSNFYTAATAHYLLNHIANAKLSCYETADHCPQLIDPPRFTAELVELLAAR</sequence>
<dbReference type="Proteomes" id="UP000739411">
    <property type="component" value="Unassembled WGS sequence"/>
</dbReference>
<proteinExistence type="predicted"/>
<comment type="caution">
    <text evidence="3">The sequence shown here is derived from an EMBL/GenBank/DDBJ whole genome shotgun (WGS) entry which is preliminary data.</text>
</comment>
<dbReference type="EMBL" id="JADJMS010000006">
    <property type="protein sequence ID" value="MBK7414083.1"/>
    <property type="molecule type" value="Genomic_DNA"/>
</dbReference>
<dbReference type="GO" id="GO:0016787">
    <property type="term" value="F:hydrolase activity"/>
    <property type="evidence" value="ECO:0007669"/>
    <property type="project" value="UniProtKB-KW"/>
</dbReference>